<comment type="caution">
    <text evidence="6">The sequence shown here is derived from an EMBL/GenBank/DDBJ whole genome shotgun (WGS) entry which is preliminary data.</text>
</comment>
<evidence type="ECO:0000256" key="2">
    <source>
        <dbReference type="ARBA" id="ARBA00022741"/>
    </source>
</evidence>
<accession>A0AAV0PQ15</accession>
<keyword evidence="2" id="KW-0547">Nucleotide-binding</keyword>
<sequence>MCRFSCFFSPELQPTTRIELNSTVRLYLYFQAKKGFTVSFDFLHDKKTRVGSKMGSMVAVKVLSVEVESMRGEREFVSELSALSNLRHDNLVVLQGCCEEGSDRYLVYEYMENYSLAHTLLGKLSQLVANSKSFCLLALKHRISQFSMGYLAPEYAVSSHLTRKSDVYGYGVLLMEIISGRSVVDFDVELGERYMVQKAWSNYRAKKLLQIVDPALNMNYPEEEEATRLLKISLLCVQETAKRRPTMSTVVQMLSNEIELESYEISEPGHLSDLMGIRLHKRYTSQTSSSRSSTTTSLQSTAHFLLVSFCYNLCTYITCLSK</sequence>
<dbReference type="Gene3D" id="1.10.510.10">
    <property type="entry name" value="Transferase(Phosphotransferase) domain 1"/>
    <property type="match status" value="1"/>
</dbReference>
<evidence type="ECO:0000313" key="7">
    <source>
        <dbReference type="Proteomes" id="UP001154282"/>
    </source>
</evidence>
<feature type="domain" description="Protein kinase" evidence="5">
    <location>
        <begin position="12"/>
        <end position="322"/>
    </location>
</feature>
<dbReference type="SUPFAM" id="SSF56112">
    <property type="entry name" value="Protein kinase-like (PK-like)"/>
    <property type="match status" value="1"/>
</dbReference>
<keyword evidence="3" id="KW-0418">Kinase</keyword>
<proteinExistence type="predicted"/>
<evidence type="ECO:0000313" key="6">
    <source>
        <dbReference type="EMBL" id="CAI0472356.1"/>
    </source>
</evidence>
<dbReference type="Proteomes" id="UP001154282">
    <property type="component" value="Unassembled WGS sequence"/>
</dbReference>
<dbReference type="EMBL" id="CAMGYJ010000009">
    <property type="protein sequence ID" value="CAI0472356.1"/>
    <property type="molecule type" value="Genomic_DNA"/>
</dbReference>
<dbReference type="InterPro" id="IPR052059">
    <property type="entry name" value="CR_Ser/Thr_kinase"/>
</dbReference>
<dbReference type="AlphaFoldDB" id="A0AAV0PQ15"/>
<protein>
    <recommendedName>
        <fullName evidence="5">Protein kinase domain-containing protein</fullName>
    </recommendedName>
</protein>
<organism evidence="6 7">
    <name type="scientific">Linum tenue</name>
    <dbReference type="NCBI Taxonomy" id="586396"/>
    <lineage>
        <taxon>Eukaryota</taxon>
        <taxon>Viridiplantae</taxon>
        <taxon>Streptophyta</taxon>
        <taxon>Embryophyta</taxon>
        <taxon>Tracheophyta</taxon>
        <taxon>Spermatophyta</taxon>
        <taxon>Magnoliopsida</taxon>
        <taxon>eudicotyledons</taxon>
        <taxon>Gunneridae</taxon>
        <taxon>Pentapetalae</taxon>
        <taxon>rosids</taxon>
        <taxon>fabids</taxon>
        <taxon>Malpighiales</taxon>
        <taxon>Linaceae</taxon>
        <taxon>Linum</taxon>
    </lineage>
</organism>
<reference evidence="6" key="1">
    <citation type="submission" date="2022-08" db="EMBL/GenBank/DDBJ databases">
        <authorList>
            <person name="Gutierrez-Valencia J."/>
        </authorList>
    </citation>
    <scope>NUCLEOTIDE SEQUENCE</scope>
</reference>
<dbReference type="PANTHER" id="PTHR47973">
    <property type="entry name" value="CYSTEINE-RICH RECEPTOR-LIKE PROTEIN KINASE 3"/>
    <property type="match status" value="1"/>
</dbReference>
<keyword evidence="1" id="KW-0808">Transferase</keyword>
<dbReference type="Gene3D" id="3.30.200.20">
    <property type="entry name" value="Phosphorylase Kinase, domain 1"/>
    <property type="match status" value="1"/>
</dbReference>
<keyword evidence="4" id="KW-0067">ATP-binding</keyword>
<dbReference type="InterPro" id="IPR001245">
    <property type="entry name" value="Ser-Thr/Tyr_kinase_cat_dom"/>
</dbReference>
<dbReference type="PROSITE" id="PS50011">
    <property type="entry name" value="PROTEIN_KINASE_DOM"/>
    <property type="match status" value="1"/>
</dbReference>
<evidence type="ECO:0000256" key="1">
    <source>
        <dbReference type="ARBA" id="ARBA00022679"/>
    </source>
</evidence>
<evidence type="ECO:0000256" key="4">
    <source>
        <dbReference type="ARBA" id="ARBA00022840"/>
    </source>
</evidence>
<gene>
    <name evidence="6" type="ORF">LITE_LOCUS39239</name>
</gene>
<dbReference type="Pfam" id="PF07714">
    <property type="entry name" value="PK_Tyr_Ser-Thr"/>
    <property type="match status" value="2"/>
</dbReference>
<evidence type="ECO:0000256" key="3">
    <source>
        <dbReference type="ARBA" id="ARBA00022777"/>
    </source>
</evidence>
<dbReference type="GO" id="GO:0005524">
    <property type="term" value="F:ATP binding"/>
    <property type="evidence" value="ECO:0007669"/>
    <property type="project" value="UniProtKB-KW"/>
</dbReference>
<dbReference type="GO" id="GO:0004672">
    <property type="term" value="F:protein kinase activity"/>
    <property type="evidence" value="ECO:0007669"/>
    <property type="project" value="InterPro"/>
</dbReference>
<dbReference type="InterPro" id="IPR000719">
    <property type="entry name" value="Prot_kinase_dom"/>
</dbReference>
<name>A0AAV0PQ15_9ROSI</name>
<dbReference type="InterPro" id="IPR011009">
    <property type="entry name" value="Kinase-like_dom_sf"/>
</dbReference>
<evidence type="ECO:0000259" key="5">
    <source>
        <dbReference type="PROSITE" id="PS50011"/>
    </source>
</evidence>
<keyword evidence="7" id="KW-1185">Reference proteome</keyword>